<dbReference type="Pfam" id="PF00206">
    <property type="entry name" value="Lyase_1"/>
    <property type="match status" value="1"/>
</dbReference>
<evidence type="ECO:0000259" key="1">
    <source>
        <dbReference type="Pfam" id="PF00206"/>
    </source>
</evidence>
<dbReference type="Proteomes" id="UP000214610">
    <property type="component" value="Unassembled WGS sequence"/>
</dbReference>
<dbReference type="GO" id="GO:0005829">
    <property type="term" value="C:cytosol"/>
    <property type="evidence" value="ECO:0007669"/>
    <property type="project" value="TreeGrafter"/>
</dbReference>
<dbReference type="SUPFAM" id="SSF48557">
    <property type="entry name" value="L-aspartase-like"/>
    <property type="match status" value="1"/>
</dbReference>
<sequence length="481" mass="53165">MFLHLLTGTKLLNFSESINLLEKSTEKGLKMSFFANESLTKAPLCFGHEKLNEFPEYVNAVVKIRKASALANRELGYLSKEKAAEISRVCDGLINVSEPLTCFEQTILRFIGMPANKIINEQIQIKAEIPISLDEISLNQWTNDVTVTAEAIAIRSDLSLLSKNLRILCNELGRKAKEFEGVVKCGRLGLRDSFPIRLGDEFKSHKTIIEAIIGELQEEEKFWTFSVLGAGDLGTGLGVLPSFSSKVTQLLSEELGYKLSLKEEEFQPSLNNRYRFIIAHSKIQAAAVALWKLARDLTIMASGPRAGIREIVLPAVAPGSSIMPGKINPTVAELIMNICDKVFANSSGLNVGVHAGWLENDSNSSLPLKAILDSCQLLSRGAMVLVEKVVKGITSNSERCLEQAQMSLAPALFLQKIIGKNETKKVLEFALINNISLADSYRKLIGEIEKGSLLEDLFDVYLLSRKEGAKNFMNKLRLFTQ</sequence>
<dbReference type="PROSITE" id="PS00163">
    <property type="entry name" value="FUMARATE_LYASES"/>
    <property type="match status" value="1"/>
</dbReference>
<dbReference type="PANTHER" id="PTHR42696:SF2">
    <property type="entry name" value="ASPARTATE AMMONIA-LYASE"/>
    <property type="match status" value="1"/>
</dbReference>
<gene>
    <name evidence="2" type="ORF">ADH67_01850</name>
</gene>
<reference evidence="3" key="1">
    <citation type="submission" date="2017-05" db="EMBL/GenBank/DDBJ databases">
        <title>Improved OligoMM genomes.</title>
        <authorList>
            <person name="Garzetti D."/>
        </authorList>
    </citation>
    <scope>NUCLEOTIDE SEQUENCE [LARGE SCALE GENOMIC DNA]</scope>
    <source>
        <strain evidence="3">YL45</strain>
    </source>
</reference>
<dbReference type="InterPro" id="IPR020557">
    <property type="entry name" value="Fumarate_lyase_CS"/>
</dbReference>
<dbReference type="InterPro" id="IPR000362">
    <property type="entry name" value="Fumarate_lyase_fam"/>
</dbReference>
<dbReference type="AlphaFoldDB" id="A0A227KT43"/>
<name>A0A227KT43_9BURK</name>
<keyword evidence="3" id="KW-1185">Reference proteome</keyword>
<organism evidence="2 3">
    <name type="scientific">Turicimonas muris</name>
    <dbReference type="NCBI Taxonomy" id="1796652"/>
    <lineage>
        <taxon>Bacteria</taxon>
        <taxon>Pseudomonadati</taxon>
        <taxon>Pseudomonadota</taxon>
        <taxon>Betaproteobacteria</taxon>
        <taxon>Burkholderiales</taxon>
        <taxon>Sutterellaceae</taxon>
        <taxon>Turicimonas</taxon>
    </lineage>
</organism>
<dbReference type="InterPro" id="IPR051546">
    <property type="entry name" value="Aspartate_Ammonia-Lyase"/>
</dbReference>
<dbReference type="GO" id="GO:0008797">
    <property type="term" value="F:aspartate ammonia-lyase activity"/>
    <property type="evidence" value="ECO:0007669"/>
    <property type="project" value="TreeGrafter"/>
</dbReference>
<dbReference type="PANTHER" id="PTHR42696">
    <property type="entry name" value="ASPARTATE AMMONIA-LYASE"/>
    <property type="match status" value="1"/>
</dbReference>
<dbReference type="InterPro" id="IPR022761">
    <property type="entry name" value="Fumarate_lyase_N"/>
</dbReference>
<evidence type="ECO:0000313" key="3">
    <source>
        <dbReference type="Proteomes" id="UP000214610"/>
    </source>
</evidence>
<feature type="domain" description="Fumarate lyase N-terminal" evidence="1">
    <location>
        <begin position="60"/>
        <end position="343"/>
    </location>
</feature>
<dbReference type="PRINTS" id="PR00149">
    <property type="entry name" value="FUMRATELYASE"/>
</dbReference>
<comment type="caution">
    <text evidence="2">The sequence shown here is derived from an EMBL/GenBank/DDBJ whole genome shotgun (WGS) entry which is preliminary data.</text>
</comment>
<dbReference type="EMBL" id="NHMP01000001">
    <property type="protein sequence ID" value="OXE51064.1"/>
    <property type="molecule type" value="Genomic_DNA"/>
</dbReference>
<dbReference type="GO" id="GO:0006531">
    <property type="term" value="P:aspartate metabolic process"/>
    <property type="evidence" value="ECO:0007669"/>
    <property type="project" value="TreeGrafter"/>
</dbReference>
<accession>A0A227KT43</accession>
<proteinExistence type="predicted"/>
<protein>
    <recommendedName>
        <fullName evidence="1">Fumarate lyase N-terminal domain-containing protein</fullName>
    </recommendedName>
</protein>
<dbReference type="Gene3D" id="1.20.200.10">
    <property type="entry name" value="Fumarase/aspartase (Central domain)"/>
    <property type="match status" value="1"/>
</dbReference>
<dbReference type="InterPro" id="IPR008948">
    <property type="entry name" value="L-Aspartase-like"/>
</dbReference>
<evidence type="ECO:0000313" key="2">
    <source>
        <dbReference type="EMBL" id="OXE51064.1"/>
    </source>
</evidence>